<proteinExistence type="predicted"/>
<comment type="caution">
    <text evidence="1">The sequence shown here is derived from an EMBL/GenBank/DDBJ whole genome shotgun (WGS) entry which is preliminary data.</text>
</comment>
<dbReference type="RefSeq" id="WP_095405379.1">
    <property type="nucleotide sequence ID" value="NZ_NOJZ02000024.1"/>
</dbReference>
<dbReference type="Proteomes" id="UP000243494">
    <property type="component" value="Unassembled WGS sequence"/>
</dbReference>
<evidence type="ECO:0000313" key="1">
    <source>
        <dbReference type="EMBL" id="RDY22871.1"/>
    </source>
</evidence>
<organism evidence="1 2">
    <name type="scientific">Romboutsia maritimum</name>
    <dbReference type="NCBI Taxonomy" id="2020948"/>
    <lineage>
        <taxon>Bacteria</taxon>
        <taxon>Bacillati</taxon>
        <taxon>Bacillota</taxon>
        <taxon>Clostridia</taxon>
        <taxon>Peptostreptococcales</taxon>
        <taxon>Peptostreptococcaceae</taxon>
        <taxon>Romboutsia</taxon>
    </lineage>
</organism>
<sequence>MNIQNEIIGIVNSYSYEDEVSNILKEYERNDKFKEGEIIYLRPNIDDIFIGNTEEEISQKVANQIIKYKIKEKVFIRLMSKGMIHPIGIGCGREDKRVTYKCGNSSTETSLFFPKSIFEMFMKV</sequence>
<protein>
    <submittedName>
        <fullName evidence="1">Uncharacterized protein</fullName>
    </submittedName>
</protein>
<dbReference type="AlphaFoldDB" id="A0A371IQW7"/>
<accession>A0A371IQW7</accession>
<reference evidence="1 2" key="1">
    <citation type="journal article" date="2017" name="Genome Announc.">
        <title>Draft Genome Sequence of Romboutsia maritimum sp. nov. Strain CCRI-22766(T), Isolated from Coastal Estuarine Mud.</title>
        <authorList>
            <person name="Maheux A.F."/>
            <person name="Boudreau D.K."/>
            <person name="Berube E."/>
            <person name="Boissinot M."/>
            <person name="Raymond F."/>
            <person name="Brodeur S."/>
            <person name="Corbeil J."/>
            <person name="Brightwell G."/>
            <person name="Broda D."/>
            <person name="Omar R.F."/>
            <person name="Bergeron M.G."/>
        </authorList>
    </citation>
    <scope>NUCLEOTIDE SEQUENCE [LARGE SCALE GENOMIC DNA]</scope>
    <source>
        <strain evidence="1 2">CCRI-22766</strain>
    </source>
</reference>
<dbReference type="EMBL" id="NOJZ02000024">
    <property type="protein sequence ID" value="RDY22871.1"/>
    <property type="molecule type" value="Genomic_DNA"/>
</dbReference>
<evidence type="ECO:0000313" key="2">
    <source>
        <dbReference type="Proteomes" id="UP000243494"/>
    </source>
</evidence>
<keyword evidence="2" id="KW-1185">Reference proteome</keyword>
<name>A0A371IQW7_9FIRM</name>
<gene>
    <name evidence="1" type="ORF">CHF27_011155</name>
</gene>